<evidence type="ECO:0000256" key="3">
    <source>
        <dbReference type="ARBA" id="ARBA00023125"/>
    </source>
</evidence>
<dbReference type="CDD" id="cd00059">
    <property type="entry name" value="FH_FOX"/>
    <property type="match status" value="1"/>
</dbReference>
<feature type="compositionally biased region" description="Low complexity" evidence="7">
    <location>
        <begin position="131"/>
        <end position="144"/>
    </location>
</feature>
<sequence>MPNINQDSDKLPPYALIIYEALMSVPERKMVLADIYNYFRRRYPGRAARDDGWKNSIRHNLSMNGAFVKEPRPSEGNAKRFIWVLSKESQMNGIKSTTRYRRIAPGAPRRRHTRREGSRRSNRSIHHSWTPSSAPSSTPSSVGSPIPPPRLSQTRVEGWSMSQNTPPNSPPYSSIPGVYDDPFGSLLTSRAEPFSYTIAASSPGDIDTSIIVPDVAVREPLVEANGRWHKIPYSCPGHGSLSFGEQFELTEPGKATAISWHL</sequence>
<evidence type="ECO:0000256" key="7">
    <source>
        <dbReference type="SAM" id="MobiDB-lite"/>
    </source>
</evidence>
<evidence type="ECO:0000256" key="4">
    <source>
        <dbReference type="ARBA" id="ARBA00023163"/>
    </source>
</evidence>
<evidence type="ECO:0000256" key="1">
    <source>
        <dbReference type="ARBA" id="ARBA00004123"/>
    </source>
</evidence>
<evidence type="ECO:0000313" key="9">
    <source>
        <dbReference type="EMBL" id="KAA8911843.1"/>
    </source>
</evidence>
<organism evidence="9 10">
    <name type="scientific">Sphaerosporella brunnea</name>
    <dbReference type="NCBI Taxonomy" id="1250544"/>
    <lineage>
        <taxon>Eukaryota</taxon>
        <taxon>Fungi</taxon>
        <taxon>Dikarya</taxon>
        <taxon>Ascomycota</taxon>
        <taxon>Pezizomycotina</taxon>
        <taxon>Pezizomycetes</taxon>
        <taxon>Pezizales</taxon>
        <taxon>Pyronemataceae</taxon>
        <taxon>Sphaerosporella</taxon>
    </lineage>
</organism>
<dbReference type="PRINTS" id="PR00053">
    <property type="entry name" value="FORKHEAD"/>
</dbReference>
<keyword evidence="5 6" id="KW-0539">Nucleus</keyword>
<dbReference type="PANTHER" id="PTHR45881:SF5">
    <property type="entry name" value="FORK-HEAD DOMAIN-CONTAINING PROTEIN"/>
    <property type="match status" value="1"/>
</dbReference>
<dbReference type="AlphaFoldDB" id="A0A5J5F649"/>
<proteinExistence type="predicted"/>
<name>A0A5J5F649_9PEZI</name>
<comment type="subcellular location">
    <subcellularLocation>
        <location evidence="1 6">Nucleus</location>
    </subcellularLocation>
</comment>
<dbReference type="GO" id="GO:0000981">
    <property type="term" value="F:DNA-binding transcription factor activity, RNA polymerase II-specific"/>
    <property type="evidence" value="ECO:0007669"/>
    <property type="project" value="TreeGrafter"/>
</dbReference>
<protein>
    <recommendedName>
        <fullName evidence="8">Fork-head domain-containing protein</fullName>
    </recommendedName>
</protein>
<evidence type="ECO:0000256" key="6">
    <source>
        <dbReference type="PROSITE-ProRule" id="PRU00089"/>
    </source>
</evidence>
<accession>A0A5J5F649</accession>
<feature type="domain" description="Fork-head" evidence="8">
    <location>
        <begin position="14"/>
        <end position="104"/>
    </location>
</feature>
<dbReference type="InterPro" id="IPR030456">
    <property type="entry name" value="TF_fork_head_CS_2"/>
</dbReference>
<dbReference type="GO" id="GO:0005634">
    <property type="term" value="C:nucleus"/>
    <property type="evidence" value="ECO:0007669"/>
    <property type="project" value="UniProtKB-SubCell"/>
</dbReference>
<feature type="DNA-binding region" description="Fork-head" evidence="6">
    <location>
        <begin position="14"/>
        <end position="104"/>
    </location>
</feature>
<evidence type="ECO:0000259" key="8">
    <source>
        <dbReference type="PROSITE" id="PS50039"/>
    </source>
</evidence>
<evidence type="ECO:0000256" key="2">
    <source>
        <dbReference type="ARBA" id="ARBA00023015"/>
    </source>
</evidence>
<dbReference type="Proteomes" id="UP000326924">
    <property type="component" value="Unassembled WGS sequence"/>
</dbReference>
<gene>
    <name evidence="9" type="ORF">FN846DRAFT_773639</name>
</gene>
<keyword evidence="3 6" id="KW-0238">DNA-binding</keyword>
<comment type="caution">
    <text evidence="9">The sequence shown here is derived from an EMBL/GenBank/DDBJ whole genome shotgun (WGS) entry which is preliminary data.</text>
</comment>
<feature type="region of interest" description="Disordered" evidence="7">
    <location>
        <begin position="94"/>
        <end position="154"/>
    </location>
</feature>
<dbReference type="InterPro" id="IPR036390">
    <property type="entry name" value="WH_DNA-bd_sf"/>
</dbReference>
<dbReference type="InterPro" id="IPR001766">
    <property type="entry name" value="Fork_head_dom"/>
</dbReference>
<dbReference type="SUPFAM" id="SSF46785">
    <property type="entry name" value="Winged helix' DNA-binding domain"/>
    <property type="match status" value="1"/>
</dbReference>
<evidence type="ECO:0000313" key="10">
    <source>
        <dbReference type="Proteomes" id="UP000326924"/>
    </source>
</evidence>
<reference evidence="9 10" key="1">
    <citation type="submission" date="2019-09" db="EMBL/GenBank/DDBJ databases">
        <title>Draft genome of the ectomycorrhizal ascomycete Sphaerosporella brunnea.</title>
        <authorList>
            <consortium name="DOE Joint Genome Institute"/>
            <person name="Benucci G.M."/>
            <person name="Marozzi G."/>
            <person name="Antonielli L."/>
            <person name="Sanchez S."/>
            <person name="Marco P."/>
            <person name="Wang X."/>
            <person name="Falini L.B."/>
            <person name="Barry K."/>
            <person name="Haridas S."/>
            <person name="Lipzen A."/>
            <person name="Labutti K."/>
            <person name="Grigoriev I.V."/>
            <person name="Murat C."/>
            <person name="Martin F."/>
            <person name="Albertini E."/>
            <person name="Donnini D."/>
            <person name="Bonito G."/>
        </authorList>
    </citation>
    <scope>NUCLEOTIDE SEQUENCE [LARGE SCALE GENOMIC DNA]</scope>
    <source>
        <strain evidence="9 10">Sb_GMNB300</strain>
    </source>
</reference>
<dbReference type="OrthoDB" id="5954824at2759"/>
<evidence type="ECO:0000256" key="5">
    <source>
        <dbReference type="ARBA" id="ARBA00023242"/>
    </source>
</evidence>
<keyword evidence="2" id="KW-0805">Transcription regulation</keyword>
<dbReference type="InterPro" id="IPR036388">
    <property type="entry name" value="WH-like_DNA-bd_sf"/>
</dbReference>
<keyword evidence="10" id="KW-1185">Reference proteome</keyword>
<dbReference type="Pfam" id="PF00250">
    <property type="entry name" value="Forkhead"/>
    <property type="match status" value="1"/>
</dbReference>
<dbReference type="SMART" id="SM00339">
    <property type="entry name" value="FH"/>
    <property type="match status" value="1"/>
</dbReference>
<dbReference type="PANTHER" id="PTHR45881">
    <property type="entry name" value="CHECKPOINT SUPPRESSOR 1-LIKE, ISOFORM A-RELATED"/>
    <property type="match status" value="1"/>
</dbReference>
<keyword evidence="4" id="KW-0804">Transcription</keyword>
<dbReference type="PROSITE" id="PS00658">
    <property type="entry name" value="FORK_HEAD_2"/>
    <property type="match status" value="1"/>
</dbReference>
<feature type="compositionally biased region" description="Basic residues" evidence="7">
    <location>
        <begin position="98"/>
        <end position="114"/>
    </location>
</feature>
<dbReference type="GO" id="GO:0000978">
    <property type="term" value="F:RNA polymerase II cis-regulatory region sequence-specific DNA binding"/>
    <property type="evidence" value="ECO:0007669"/>
    <property type="project" value="TreeGrafter"/>
</dbReference>
<dbReference type="EMBL" id="VXIS01000031">
    <property type="protein sequence ID" value="KAA8911843.1"/>
    <property type="molecule type" value="Genomic_DNA"/>
</dbReference>
<dbReference type="InParanoid" id="A0A5J5F649"/>
<dbReference type="PROSITE" id="PS50039">
    <property type="entry name" value="FORK_HEAD_3"/>
    <property type="match status" value="1"/>
</dbReference>
<dbReference type="Gene3D" id="1.10.10.10">
    <property type="entry name" value="Winged helix-like DNA-binding domain superfamily/Winged helix DNA-binding domain"/>
    <property type="match status" value="1"/>
</dbReference>